<organism evidence="2 3">
    <name type="scientific">Zobellia amurskyensis</name>
    <dbReference type="NCBI Taxonomy" id="248905"/>
    <lineage>
        <taxon>Bacteria</taxon>
        <taxon>Pseudomonadati</taxon>
        <taxon>Bacteroidota</taxon>
        <taxon>Flavobacteriia</taxon>
        <taxon>Flavobacteriales</taxon>
        <taxon>Flavobacteriaceae</taxon>
        <taxon>Zobellia</taxon>
    </lineage>
</organism>
<dbReference type="OrthoDB" id="9111355at2"/>
<reference evidence="2 3" key="1">
    <citation type="journal article" date="2019" name="Mar. Drugs">
        <title>Comparative Genomics and CAZyme Genome Repertoires of Marine Zobellia amurskyensis KMM 3526(T) and Zobellia laminariae KMM 3676(T).</title>
        <authorList>
            <person name="Chernysheva N."/>
            <person name="Bystritskaya E."/>
            <person name="Stenkova A."/>
            <person name="Golovkin I."/>
            <person name="Nedashkovskaya O."/>
            <person name="Isaeva M."/>
        </authorList>
    </citation>
    <scope>NUCLEOTIDE SEQUENCE [LARGE SCALE GENOMIC DNA]</scope>
    <source>
        <strain evidence="2 3">KMM 3526</strain>
    </source>
</reference>
<evidence type="ECO:0000259" key="1">
    <source>
        <dbReference type="Pfam" id="PF13468"/>
    </source>
</evidence>
<name>A0A7X2ZR89_9FLAO</name>
<accession>A0A7X2ZR89</accession>
<dbReference type="EMBL" id="RCNR01000005">
    <property type="protein sequence ID" value="MUH34888.1"/>
    <property type="molecule type" value="Genomic_DNA"/>
</dbReference>
<evidence type="ECO:0000313" key="3">
    <source>
        <dbReference type="Proteomes" id="UP000540519"/>
    </source>
</evidence>
<gene>
    <name evidence="2" type="ORF">D9O36_03465</name>
</gene>
<comment type="caution">
    <text evidence="2">The sequence shown here is derived from an EMBL/GenBank/DDBJ whole genome shotgun (WGS) entry which is preliminary data.</text>
</comment>
<sequence>MTALNFNPRLLDHIVLTVRDLDSAITSLEKKLGVTAIFGGYHTTQGTKNALINLDNGTYLELLAADENNKNVPPPRWMGVDILKKDQITRWAIKSDQLEKDAEILKQYTAGMRHITGGSRNTANGSLLQWKLILPLPAPEVELVPFMVDWSQSETHPHDTLPNMGCKLIEVYGTHPKPDLLLNTFKNLGVLLRVERNETISLKAIIQSPKGIVEI</sequence>
<feature type="domain" description="Glyoxalase-like" evidence="1">
    <location>
        <begin position="11"/>
        <end position="187"/>
    </location>
</feature>
<dbReference type="AlphaFoldDB" id="A0A7X2ZR89"/>
<dbReference type="PANTHER" id="PTHR40265:SF1">
    <property type="entry name" value="GLYOXALASE-LIKE DOMAIN-CONTAINING PROTEIN"/>
    <property type="match status" value="1"/>
</dbReference>
<dbReference type="InterPro" id="IPR029068">
    <property type="entry name" value="Glyas_Bleomycin-R_OHBP_Dase"/>
</dbReference>
<protein>
    <submittedName>
        <fullName evidence="2">VOC family protein</fullName>
    </submittedName>
</protein>
<keyword evidence="3" id="KW-1185">Reference proteome</keyword>
<dbReference type="Gene3D" id="3.10.180.10">
    <property type="entry name" value="2,3-Dihydroxybiphenyl 1,2-Dioxygenase, domain 1"/>
    <property type="match status" value="1"/>
</dbReference>
<dbReference type="Pfam" id="PF13468">
    <property type="entry name" value="Glyoxalase_3"/>
    <property type="match status" value="1"/>
</dbReference>
<dbReference type="Proteomes" id="UP000540519">
    <property type="component" value="Unassembled WGS sequence"/>
</dbReference>
<dbReference type="PANTHER" id="PTHR40265">
    <property type="entry name" value="BLL2707 PROTEIN"/>
    <property type="match status" value="1"/>
</dbReference>
<dbReference type="RefSeq" id="WP_155598852.1">
    <property type="nucleotide sequence ID" value="NZ_RCNR01000005.1"/>
</dbReference>
<proteinExistence type="predicted"/>
<dbReference type="SUPFAM" id="SSF54593">
    <property type="entry name" value="Glyoxalase/Bleomycin resistance protein/Dihydroxybiphenyl dioxygenase"/>
    <property type="match status" value="1"/>
</dbReference>
<evidence type="ECO:0000313" key="2">
    <source>
        <dbReference type="EMBL" id="MUH34888.1"/>
    </source>
</evidence>
<dbReference type="InterPro" id="IPR025870">
    <property type="entry name" value="Glyoxalase-like_dom"/>
</dbReference>